<sequence length="75" mass="8338">VPVALQTQSVFQQLEPTVHIPQQLLPSVSDPTNNVGANLSSQQHFSTFAPSQHVTGLFDSPFRPFHSLIFRPHPH</sequence>
<protein>
    <submittedName>
        <fullName evidence="1">Ovule protein</fullName>
    </submittedName>
</protein>
<name>A0A5K3G3L0_MESCO</name>
<reference evidence="1" key="1">
    <citation type="submission" date="2019-11" db="UniProtKB">
        <authorList>
            <consortium name="WormBaseParasite"/>
        </authorList>
    </citation>
    <scope>IDENTIFICATION</scope>
</reference>
<evidence type="ECO:0000313" key="1">
    <source>
        <dbReference type="WBParaSite" id="MCU_014959-RA"/>
    </source>
</evidence>
<dbReference type="AlphaFoldDB" id="A0A5K3G3L0"/>
<accession>A0A5K3G3L0</accession>
<dbReference type="WBParaSite" id="MCU_014959-RA">
    <property type="protein sequence ID" value="MCU_014959-RA"/>
    <property type="gene ID" value="MCU_014959"/>
</dbReference>
<organism evidence="1">
    <name type="scientific">Mesocestoides corti</name>
    <name type="common">Flatworm</name>
    <dbReference type="NCBI Taxonomy" id="53468"/>
    <lineage>
        <taxon>Eukaryota</taxon>
        <taxon>Metazoa</taxon>
        <taxon>Spiralia</taxon>
        <taxon>Lophotrochozoa</taxon>
        <taxon>Platyhelminthes</taxon>
        <taxon>Cestoda</taxon>
        <taxon>Eucestoda</taxon>
        <taxon>Cyclophyllidea</taxon>
        <taxon>Mesocestoididae</taxon>
        <taxon>Mesocestoides</taxon>
    </lineage>
</organism>
<proteinExistence type="predicted"/>